<protein>
    <submittedName>
        <fullName evidence="3">F-box only protein 28</fullName>
    </submittedName>
</protein>
<dbReference type="Proteomes" id="UP000054359">
    <property type="component" value="Unassembled WGS sequence"/>
</dbReference>
<dbReference type="EMBL" id="KK114242">
    <property type="protein sequence ID" value="KFM61955.1"/>
    <property type="molecule type" value="Genomic_DNA"/>
</dbReference>
<gene>
    <name evidence="3" type="ORF">X975_09870</name>
</gene>
<reference evidence="3 4" key="1">
    <citation type="submission" date="2013-11" db="EMBL/GenBank/DDBJ databases">
        <title>Genome sequencing of Stegodyphus mimosarum.</title>
        <authorList>
            <person name="Bechsgaard J."/>
        </authorList>
    </citation>
    <scope>NUCLEOTIDE SEQUENCE [LARGE SCALE GENOMIC DNA]</scope>
</reference>
<dbReference type="GO" id="GO:0005634">
    <property type="term" value="C:nucleus"/>
    <property type="evidence" value="ECO:0007669"/>
    <property type="project" value="TreeGrafter"/>
</dbReference>
<organism evidence="3 4">
    <name type="scientific">Stegodyphus mimosarum</name>
    <name type="common">African social velvet spider</name>
    <dbReference type="NCBI Taxonomy" id="407821"/>
    <lineage>
        <taxon>Eukaryota</taxon>
        <taxon>Metazoa</taxon>
        <taxon>Ecdysozoa</taxon>
        <taxon>Arthropoda</taxon>
        <taxon>Chelicerata</taxon>
        <taxon>Arachnida</taxon>
        <taxon>Araneae</taxon>
        <taxon>Araneomorphae</taxon>
        <taxon>Entelegynae</taxon>
        <taxon>Eresoidea</taxon>
        <taxon>Eresidae</taxon>
        <taxon>Stegodyphus</taxon>
    </lineage>
</organism>
<dbReference type="Gene3D" id="1.20.1280.50">
    <property type="match status" value="1"/>
</dbReference>
<dbReference type="OMA" id="KQHERIM"/>
<dbReference type="SMART" id="SM00256">
    <property type="entry name" value="FBOX"/>
    <property type="match status" value="1"/>
</dbReference>
<dbReference type="InterPro" id="IPR039719">
    <property type="entry name" value="FBXO28"/>
</dbReference>
<proteinExistence type="predicted"/>
<dbReference type="AlphaFoldDB" id="A0A087TA16"/>
<feature type="non-terminal residue" evidence="3">
    <location>
        <position position="375"/>
    </location>
</feature>
<keyword evidence="1" id="KW-0175">Coiled coil</keyword>
<accession>A0A087TA16</accession>
<dbReference type="SUPFAM" id="SSF81383">
    <property type="entry name" value="F-box domain"/>
    <property type="match status" value="1"/>
</dbReference>
<name>A0A087TA16_STEMI</name>
<evidence type="ECO:0000313" key="4">
    <source>
        <dbReference type="Proteomes" id="UP000054359"/>
    </source>
</evidence>
<dbReference type="InterPro" id="IPR001810">
    <property type="entry name" value="F-box_dom"/>
</dbReference>
<evidence type="ECO:0000259" key="2">
    <source>
        <dbReference type="PROSITE" id="PS50181"/>
    </source>
</evidence>
<dbReference type="GO" id="GO:0003713">
    <property type="term" value="F:transcription coactivator activity"/>
    <property type="evidence" value="ECO:0007669"/>
    <property type="project" value="TreeGrafter"/>
</dbReference>
<feature type="domain" description="F-box" evidence="2">
    <location>
        <begin position="20"/>
        <end position="76"/>
    </location>
</feature>
<evidence type="ECO:0000313" key="3">
    <source>
        <dbReference type="EMBL" id="KFM61955.1"/>
    </source>
</evidence>
<dbReference type="PANTHER" id="PTHR13252:SF1">
    <property type="entry name" value="DAMPENED, ISOFORM A"/>
    <property type="match status" value="1"/>
</dbReference>
<dbReference type="OrthoDB" id="6437083at2759"/>
<dbReference type="InterPro" id="IPR036047">
    <property type="entry name" value="F-box-like_dom_sf"/>
</dbReference>
<dbReference type="PROSITE" id="PS50181">
    <property type="entry name" value="FBOX"/>
    <property type="match status" value="1"/>
</dbReference>
<feature type="coiled-coil region" evidence="1">
    <location>
        <begin position="235"/>
        <end position="262"/>
    </location>
</feature>
<keyword evidence="4" id="KW-1185">Reference proteome</keyword>
<sequence>MECKTTKYIRSENDADKSRCLQIVDLPTDIMERILGYLPFVNIAKLRSVSKYFNDICCMMLSSEFFCLRAYMFERLHTIREQMPRRESSRRKHPLAREHEIIETIHMRLSLLYMTLGKHIGKNHCCFFPGEIIDEVHRILKYIKDTSNLNEAYKITDELFDLTTMAMEYFREHIEPTLPENKYFGCPSMNYVLSSRTSPTKALVVNSNASKVSVHQENDSFSKLKNRVMDVGNLAKRNEQDIATVKRSLKAARKKVTGLQQQLRGIKRPRKRSRKSLIPNICNFSEVLYEMRRHKLQLQMLALNLSSDNTYEKAGFKCMPLDSTSTHFHGSSTVQEEFLKFSDLCKKSSFMYDPYDDMEVVTCEVSSLKKNSSCM</sequence>
<dbReference type="Pfam" id="PF00646">
    <property type="entry name" value="F-box"/>
    <property type="match status" value="1"/>
</dbReference>
<dbReference type="PANTHER" id="PTHR13252">
    <property type="entry name" value="F-BOX ONLY PROTEIN 28"/>
    <property type="match status" value="1"/>
</dbReference>
<evidence type="ECO:0000256" key="1">
    <source>
        <dbReference type="SAM" id="Coils"/>
    </source>
</evidence>